<keyword evidence="2" id="KW-0479">Metal-binding</keyword>
<keyword evidence="4 7" id="KW-0863">Zinc-finger</keyword>
<evidence type="ECO:0000256" key="4">
    <source>
        <dbReference type="ARBA" id="ARBA00022771"/>
    </source>
</evidence>
<dbReference type="AlphaFoldDB" id="A0A834IEC7"/>
<dbReference type="Gene3D" id="3.30.160.60">
    <property type="entry name" value="Classic Zinc Finger"/>
    <property type="match status" value="5"/>
</dbReference>
<evidence type="ECO:0000256" key="8">
    <source>
        <dbReference type="SAM" id="MobiDB-lite"/>
    </source>
</evidence>
<gene>
    <name evidence="10" type="ORF">GWI33_014886</name>
</gene>
<accession>A0A834IEC7</accession>
<protein>
    <recommendedName>
        <fullName evidence="9">C2H2-type domain-containing protein</fullName>
    </recommendedName>
</protein>
<feature type="domain" description="C2H2-type" evidence="9">
    <location>
        <begin position="378"/>
        <end position="407"/>
    </location>
</feature>
<sequence>MRLQVQTFRLLEVPFELEEARGREAPTDTALSGFDPRPVQKSGKFECDNCGKSYNYKGSLQRHVRVECGKKKNQACTYCDKKFFYKQELQLRLSELRQTVQTSSVPIQSHYVRMRQSEKLRMSPRRLLVQDEEERQPEKSPGMHDDDRNADMLGDDGAVIKRSKLTHTARHEPSDNMVLSLRDLVNTNAIVDFGQQSDDGHSLSRDPIFEISQIESMMEGESMDDDAPFEHEIFCSLCHTVFSHASSLRYHMKHRVCLKPKKEDMEPKILQCQKCEKVFATGSGYKYHVRRSVCEQEEEKDEPKSLQCQLCDKIFTTSSGYNYHVKHKVCESNEEEKEEEVIQCDKCNTTFRHKTSLQYHITHKVCLKPKKDEEPKSLQCEQCEKIFSTTTALNYHVKNQVCAPKEPKEPKEEEKICTLCNAVFKHSTSLRYHLKHKVCLKPKKEETEPRVLQCLLCEKIFTSNSSLEYHVKRRVCEQQKVALQGPPYLCDICNCSFELRQTWYAHIKRQVCKKYPERYMQEGDFETSVKIEME</sequence>
<feature type="domain" description="C2H2-type" evidence="9">
    <location>
        <begin position="233"/>
        <end position="260"/>
    </location>
</feature>
<keyword evidence="5" id="KW-0862">Zinc</keyword>
<dbReference type="Pfam" id="PF12874">
    <property type="entry name" value="zf-met"/>
    <property type="match status" value="2"/>
</dbReference>
<evidence type="ECO:0000256" key="1">
    <source>
        <dbReference type="ARBA" id="ARBA00004123"/>
    </source>
</evidence>
<dbReference type="EMBL" id="JAACXV010013785">
    <property type="protein sequence ID" value="KAF7272337.1"/>
    <property type="molecule type" value="Genomic_DNA"/>
</dbReference>
<evidence type="ECO:0000256" key="5">
    <source>
        <dbReference type="ARBA" id="ARBA00022833"/>
    </source>
</evidence>
<organism evidence="10 11">
    <name type="scientific">Rhynchophorus ferrugineus</name>
    <name type="common">Red palm weevil</name>
    <name type="synonym">Curculio ferrugineus</name>
    <dbReference type="NCBI Taxonomy" id="354439"/>
    <lineage>
        <taxon>Eukaryota</taxon>
        <taxon>Metazoa</taxon>
        <taxon>Ecdysozoa</taxon>
        <taxon>Arthropoda</taxon>
        <taxon>Hexapoda</taxon>
        <taxon>Insecta</taxon>
        <taxon>Pterygota</taxon>
        <taxon>Neoptera</taxon>
        <taxon>Endopterygota</taxon>
        <taxon>Coleoptera</taxon>
        <taxon>Polyphaga</taxon>
        <taxon>Cucujiformia</taxon>
        <taxon>Curculionidae</taxon>
        <taxon>Dryophthorinae</taxon>
        <taxon>Rhynchophorus</taxon>
    </lineage>
</organism>
<dbReference type="Proteomes" id="UP000625711">
    <property type="component" value="Unassembled WGS sequence"/>
</dbReference>
<reference evidence="10" key="1">
    <citation type="submission" date="2020-08" db="EMBL/GenBank/DDBJ databases">
        <title>Genome sequencing and assembly of the red palm weevil Rhynchophorus ferrugineus.</title>
        <authorList>
            <person name="Dias G.B."/>
            <person name="Bergman C.M."/>
            <person name="Manee M."/>
        </authorList>
    </citation>
    <scope>NUCLEOTIDE SEQUENCE</scope>
    <source>
        <strain evidence="10">AA-2017</strain>
        <tissue evidence="10">Whole larva</tissue>
    </source>
</reference>
<keyword evidence="3" id="KW-0677">Repeat</keyword>
<dbReference type="GO" id="GO:0005634">
    <property type="term" value="C:nucleus"/>
    <property type="evidence" value="ECO:0007669"/>
    <property type="project" value="UniProtKB-SubCell"/>
</dbReference>
<feature type="domain" description="C2H2-type" evidence="9">
    <location>
        <begin position="342"/>
        <end position="369"/>
    </location>
</feature>
<dbReference type="FunFam" id="3.30.160.60:FF:000100">
    <property type="entry name" value="Zinc finger 45-like"/>
    <property type="match status" value="1"/>
</dbReference>
<evidence type="ECO:0000256" key="3">
    <source>
        <dbReference type="ARBA" id="ARBA00022737"/>
    </source>
</evidence>
<feature type="domain" description="C2H2-type" evidence="9">
    <location>
        <begin position="452"/>
        <end position="479"/>
    </location>
</feature>
<evidence type="ECO:0000313" key="10">
    <source>
        <dbReference type="EMBL" id="KAF7272337.1"/>
    </source>
</evidence>
<feature type="compositionally biased region" description="Basic and acidic residues" evidence="8">
    <location>
        <begin position="136"/>
        <end position="150"/>
    </location>
</feature>
<evidence type="ECO:0000256" key="2">
    <source>
        <dbReference type="ARBA" id="ARBA00022723"/>
    </source>
</evidence>
<keyword evidence="11" id="KW-1185">Reference proteome</keyword>
<dbReference type="PANTHER" id="PTHR24406">
    <property type="entry name" value="TRANSCRIPTIONAL REPRESSOR CTCFL-RELATED"/>
    <property type="match status" value="1"/>
</dbReference>
<name>A0A834IEC7_RHYFE</name>
<dbReference type="PROSITE" id="PS50157">
    <property type="entry name" value="ZINC_FINGER_C2H2_2"/>
    <property type="match status" value="5"/>
</dbReference>
<dbReference type="InterPro" id="IPR036236">
    <property type="entry name" value="Znf_C2H2_sf"/>
</dbReference>
<dbReference type="InterPro" id="IPR050888">
    <property type="entry name" value="ZnF_C2H2-type_TF"/>
</dbReference>
<dbReference type="SUPFAM" id="SSF57667">
    <property type="entry name" value="beta-beta-alpha zinc fingers"/>
    <property type="match status" value="4"/>
</dbReference>
<dbReference type="OrthoDB" id="3437960at2759"/>
<feature type="region of interest" description="Disordered" evidence="8">
    <location>
        <begin position="123"/>
        <end position="150"/>
    </location>
</feature>
<comment type="caution">
    <text evidence="10">The sequence shown here is derived from an EMBL/GenBank/DDBJ whole genome shotgun (WGS) entry which is preliminary data.</text>
</comment>
<comment type="subcellular location">
    <subcellularLocation>
        <location evidence="1">Nucleus</location>
    </subcellularLocation>
</comment>
<feature type="domain" description="C2H2-type" evidence="9">
    <location>
        <begin position="45"/>
        <end position="72"/>
    </location>
</feature>
<evidence type="ECO:0000256" key="7">
    <source>
        <dbReference type="PROSITE-ProRule" id="PRU00042"/>
    </source>
</evidence>
<evidence type="ECO:0000313" key="11">
    <source>
        <dbReference type="Proteomes" id="UP000625711"/>
    </source>
</evidence>
<keyword evidence="6" id="KW-0539">Nucleus</keyword>
<evidence type="ECO:0000256" key="6">
    <source>
        <dbReference type="ARBA" id="ARBA00023242"/>
    </source>
</evidence>
<dbReference type="SMART" id="SM00355">
    <property type="entry name" value="ZnF_C2H2"/>
    <property type="match status" value="9"/>
</dbReference>
<evidence type="ECO:0000259" key="9">
    <source>
        <dbReference type="PROSITE" id="PS50157"/>
    </source>
</evidence>
<proteinExistence type="predicted"/>
<dbReference type="InterPro" id="IPR013087">
    <property type="entry name" value="Znf_C2H2_type"/>
</dbReference>
<dbReference type="Pfam" id="PF00096">
    <property type="entry name" value="zf-C2H2"/>
    <property type="match status" value="1"/>
</dbReference>
<dbReference type="GO" id="GO:0008270">
    <property type="term" value="F:zinc ion binding"/>
    <property type="evidence" value="ECO:0007669"/>
    <property type="project" value="UniProtKB-KW"/>
</dbReference>